<dbReference type="EMBL" id="FXXP01000001">
    <property type="protein sequence ID" value="SMX27436.1"/>
    <property type="molecule type" value="Genomic_DNA"/>
</dbReference>
<dbReference type="RefSeq" id="WP_099243613.1">
    <property type="nucleotide sequence ID" value="NZ_FXXP01000001.1"/>
</dbReference>
<dbReference type="AlphaFoldDB" id="A0A238JC68"/>
<protein>
    <submittedName>
        <fullName evidence="1">Uncharacterized protein</fullName>
    </submittedName>
</protein>
<reference evidence="2" key="1">
    <citation type="submission" date="2017-05" db="EMBL/GenBank/DDBJ databases">
        <authorList>
            <person name="Rodrigo-Torres L."/>
            <person name="Arahal R. D."/>
            <person name="Lucena T."/>
        </authorList>
    </citation>
    <scope>NUCLEOTIDE SEQUENCE [LARGE SCALE GENOMIC DNA]</scope>
    <source>
        <strain evidence="2">CECT 8649</strain>
    </source>
</reference>
<proteinExistence type="predicted"/>
<organism evidence="1 2">
    <name type="scientific">Pelagimonas phthalicica</name>
    <dbReference type="NCBI Taxonomy" id="1037362"/>
    <lineage>
        <taxon>Bacteria</taxon>
        <taxon>Pseudomonadati</taxon>
        <taxon>Pseudomonadota</taxon>
        <taxon>Alphaproteobacteria</taxon>
        <taxon>Rhodobacterales</taxon>
        <taxon>Roseobacteraceae</taxon>
        <taxon>Pelagimonas</taxon>
    </lineage>
</organism>
<gene>
    <name evidence="1" type="ORF">TRP8649_01541</name>
</gene>
<keyword evidence="2" id="KW-1185">Reference proteome</keyword>
<name>A0A238JC68_9RHOB</name>
<accession>A0A238JC68</accession>
<evidence type="ECO:0000313" key="2">
    <source>
        <dbReference type="Proteomes" id="UP000225972"/>
    </source>
</evidence>
<sequence length="166" mass="17533">MTEVFDGQVTIRNAGGTEERIILSGEGSEVSIKGGAQVARLRLKDRTGADSMVIDGENSSINGFNGGRISLRDADNQPRLIFDGANGNLNVQGPAGCQVVTKRDIDDASFAIGTNFGLRITNPNGSPRVNISQNGQVEIFDSAGNLTFKVNPETGDVSIKGQIIQL</sequence>
<evidence type="ECO:0000313" key="1">
    <source>
        <dbReference type="EMBL" id="SMX27436.1"/>
    </source>
</evidence>
<dbReference type="Proteomes" id="UP000225972">
    <property type="component" value="Unassembled WGS sequence"/>
</dbReference>